<feature type="modified residue" description="Pyruvic acid (Ser); by autocatalysis" evidence="11">
    <location>
        <position position="185"/>
    </location>
</feature>
<comment type="catalytic activity">
    <reaction evidence="11">
        <text>a 1,2-diacyl-sn-glycero-3-phospho-L-serine + H(+) = a 1,2-diacyl-sn-glycero-3-phosphoethanolamine + CO2</text>
        <dbReference type="Rhea" id="RHEA:20828"/>
        <dbReference type="ChEBI" id="CHEBI:15378"/>
        <dbReference type="ChEBI" id="CHEBI:16526"/>
        <dbReference type="ChEBI" id="CHEBI:57262"/>
        <dbReference type="ChEBI" id="CHEBI:64612"/>
        <dbReference type="EC" id="4.1.1.65"/>
    </reaction>
</comment>
<evidence type="ECO:0000256" key="1">
    <source>
        <dbReference type="ARBA" id="ARBA00022475"/>
    </source>
</evidence>
<dbReference type="GO" id="GO:0005886">
    <property type="term" value="C:plasma membrane"/>
    <property type="evidence" value="ECO:0007669"/>
    <property type="project" value="UniProtKB-SubCell"/>
</dbReference>
<keyword evidence="2 11" id="KW-0444">Lipid biosynthesis</keyword>
<dbReference type="PANTHER" id="PTHR35809">
    <property type="entry name" value="ARCHAETIDYLSERINE DECARBOXYLASE PROENZYME-RELATED"/>
    <property type="match status" value="1"/>
</dbReference>
<comment type="similarity">
    <text evidence="11">Belongs to the phosphatidylserine decarboxylase family. PSD-A subfamily.</text>
</comment>
<feature type="chain" id="PRO_5023489839" description="Phosphatidylserine decarboxylase alpha chain" evidence="11">
    <location>
        <begin position="185"/>
        <end position="217"/>
    </location>
</feature>
<dbReference type="PANTHER" id="PTHR35809:SF1">
    <property type="entry name" value="ARCHAETIDYLSERINE DECARBOXYLASE PROENZYME-RELATED"/>
    <property type="match status" value="1"/>
</dbReference>
<evidence type="ECO:0000256" key="4">
    <source>
        <dbReference type="ARBA" id="ARBA00023098"/>
    </source>
</evidence>
<keyword evidence="14" id="KW-1185">Reference proteome</keyword>
<evidence type="ECO:0000256" key="3">
    <source>
        <dbReference type="ARBA" id="ARBA00022793"/>
    </source>
</evidence>
<dbReference type="RefSeq" id="WP_095606659.1">
    <property type="nucleotide sequence ID" value="NZ_NSKE01000006.1"/>
</dbReference>
<dbReference type="GO" id="GO:0004609">
    <property type="term" value="F:phosphatidylserine decarboxylase activity"/>
    <property type="evidence" value="ECO:0007669"/>
    <property type="project" value="UniProtKB-UniRule"/>
</dbReference>
<evidence type="ECO:0000256" key="12">
    <source>
        <dbReference type="SAM" id="Phobius"/>
    </source>
</evidence>
<gene>
    <name evidence="11" type="primary">psd</name>
    <name evidence="13" type="ORF">CK503_09975</name>
</gene>
<comment type="function">
    <text evidence="11">Catalyzes the formation of phosphatidylethanolamine (PtdEtn) from phosphatidylserine (PtdSer).</text>
</comment>
<dbReference type="EC" id="4.1.1.65" evidence="11"/>
<feature type="transmembrane region" description="Helical" evidence="12">
    <location>
        <begin position="33"/>
        <end position="51"/>
    </location>
</feature>
<keyword evidence="10 11" id="KW-0670">Pyruvate</keyword>
<name>A0A2A2GAV1_9BACT</name>
<keyword evidence="12" id="KW-0812">Transmembrane</keyword>
<comment type="subunit">
    <text evidence="11">Heterodimer of a large membrane-associated beta subunit and a small pyruvoyl-containing alpha subunit.</text>
</comment>
<protein>
    <recommendedName>
        <fullName evidence="11">Phosphatidylserine decarboxylase proenzyme</fullName>
        <ecNumber evidence="11">4.1.1.65</ecNumber>
    </recommendedName>
    <component>
        <recommendedName>
            <fullName evidence="11">Phosphatidylserine decarboxylase alpha chain</fullName>
        </recommendedName>
    </component>
    <component>
        <recommendedName>
            <fullName evidence="11">Phosphatidylserine decarboxylase beta chain</fullName>
        </recommendedName>
    </component>
</protein>
<keyword evidence="12" id="KW-1133">Transmembrane helix</keyword>
<evidence type="ECO:0000313" key="14">
    <source>
        <dbReference type="Proteomes" id="UP000218831"/>
    </source>
</evidence>
<feature type="active site" description="Schiff-base intermediate with substrate; via pyruvic acid" evidence="11">
    <location>
        <position position="185"/>
    </location>
</feature>
<keyword evidence="4 11" id="KW-0443">Lipid metabolism</keyword>
<comment type="cofactor">
    <cofactor evidence="11">
        <name>pyruvate</name>
        <dbReference type="ChEBI" id="CHEBI:15361"/>
    </cofactor>
    <text evidence="11">Binds 1 pyruvoyl group covalently per subunit.</text>
</comment>
<keyword evidence="3 11" id="KW-0210">Decarboxylase</keyword>
<keyword evidence="1 11" id="KW-1003">Cell membrane</keyword>
<dbReference type="InterPro" id="IPR003817">
    <property type="entry name" value="PS_Dcarbxylase"/>
</dbReference>
<proteinExistence type="inferred from homology"/>
<evidence type="ECO:0000256" key="6">
    <source>
        <dbReference type="ARBA" id="ARBA00023145"/>
    </source>
</evidence>
<reference evidence="13 14" key="1">
    <citation type="submission" date="2017-08" db="EMBL/GenBank/DDBJ databases">
        <title>Aliifodinibius alkalisoli sp. nov., isolated from saline alkaline soil.</title>
        <authorList>
            <person name="Liu D."/>
            <person name="Zhang G."/>
        </authorList>
    </citation>
    <scope>NUCLEOTIDE SEQUENCE [LARGE SCALE GENOMIC DNA]</scope>
    <source>
        <strain evidence="13 14">WN023</strain>
    </source>
</reference>
<evidence type="ECO:0000256" key="9">
    <source>
        <dbReference type="ARBA" id="ARBA00023264"/>
    </source>
</evidence>
<comment type="caution">
    <text evidence="13">The sequence shown here is derived from an EMBL/GenBank/DDBJ whole genome shotgun (WGS) entry which is preliminary data.</text>
</comment>
<sequence>MFAREGYTSIFVTLIFALIVSGIARYIEPHWTAYLLYTAMALLVAFILYFFRDPDREITADENVVLSPADGNIVQIKKVDEDRYIKGSATQISIFLSPLNVHVNRIPVAGMLEYLEYEPGMFLAAYDHRASELNERADFGVKHPSGTKIFFRQITGLLARRIVYHIEKGDKLEIGKRFGMMKFGSRMDILVPPEVEVNVSEGEKAVAGKTILATINP</sequence>
<evidence type="ECO:0000256" key="7">
    <source>
        <dbReference type="ARBA" id="ARBA00023209"/>
    </source>
</evidence>
<evidence type="ECO:0000256" key="10">
    <source>
        <dbReference type="ARBA" id="ARBA00023317"/>
    </source>
</evidence>
<evidence type="ECO:0000313" key="13">
    <source>
        <dbReference type="EMBL" id="PAU93983.1"/>
    </source>
</evidence>
<keyword evidence="7 11" id="KW-0594">Phospholipid biosynthesis</keyword>
<feature type="transmembrane region" description="Helical" evidence="12">
    <location>
        <begin position="7"/>
        <end position="27"/>
    </location>
</feature>
<dbReference type="InterPro" id="IPR033175">
    <property type="entry name" value="PSD-A"/>
</dbReference>
<dbReference type="Pfam" id="PF02666">
    <property type="entry name" value="PS_Dcarbxylase"/>
    <property type="match status" value="1"/>
</dbReference>
<keyword evidence="9 11" id="KW-1208">Phospholipid metabolism</keyword>
<feature type="site" description="Cleavage (non-hydrolytic); by autocatalysis" evidence="11">
    <location>
        <begin position="184"/>
        <end position="185"/>
    </location>
</feature>
<dbReference type="HAMAP" id="MF_00664">
    <property type="entry name" value="PS_decarb_PSD_A"/>
    <property type="match status" value="1"/>
</dbReference>
<evidence type="ECO:0000256" key="11">
    <source>
        <dbReference type="HAMAP-Rule" id="MF_00664"/>
    </source>
</evidence>
<evidence type="ECO:0000256" key="8">
    <source>
        <dbReference type="ARBA" id="ARBA00023239"/>
    </source>
</evidence>
<evidence type="ECO:0000256" key="5">
    <source>
        <dbReference type="ARBA" id="ARBA00023136"/>
    </source>
</evidence>
<comment type="pathway">
    <text evidence="11">Phospholipid metabolism; phosphatidylethanolamine biosynthesis; phosphatidylethanolamine from CDP-diacylglycerol: step 2/2.</text>
</comment>
<organism evidence="13 14">
    <name type="scientific">Fodinibius salipaludis</name>
    <dbReference type="NCBI Taxonomy" id="2032627"/>
    <lineage>
        <taxon>Bacteria</taxon>
        <taxon>Pseudomonadati</taxon>
        <taxon>Balneolota</taxon>
        <taxon>Balneolia</taxon>
        <taxon>Balneolales</taxon>
        <taxon>Balneolaceae</taxon>
        <taxon>Fodinibius</taxon>
    </lineage>
</organism>
<dbReference type="NCBIfam" id="NF003685">
    <property type="entry name" value="PRK05305.2-5"/>
    <property type="match status" value="1"/>
</dbReference>
<dbReference type="Proteomes" id="UP000218831">
    <property type="component" value="Unassembled WGS sequence"/>
</dbReference>
<keyword evidence="5 11" id="KW-0472">Membrane</keyword>
<dbReference type="NCBIfam" id="NF003678">
    <property type="entry name" value="PRK05305.1-2"/>
    <property type="match status" value="1"/>
</dbReference>
<dbReference type="UniPathway" id="UPA00558">
    <property type="reaction ID" value="UER00616"/>
</dbReference>
<keyword evidence="6 11" id="KW-0865">Zymogen</keyword>
<dbReference type="OrthoDB" id="9790893at2"/>
<dbReference type="AlphaFoldDB" id="A0A2A2GAV1"/>
<accession>A0A2A2GAV1</accession>
<comment type="PTM">
    <text evidence="11">Is synthesized initially as an inactive proenzyme. Formation of the active enzyme involves a self-maturation process in which the active site pyruvoyl group is generated from an internal serine residue via an autocatalytic post-translational modification. Two non-identical subunits are generated from the proenzyme in this reaction, and the pyruvate is formed at the N-terminus of the alpha chain, which is derived from the carboxyl end of the proenzyme. The post-translation cleavage follows an unusual pathway, termed non-hydrolytic serinolysis, in which the side chain hydroxyl group of the serine supplies its oxygen atom to form the C-terminus of the beta chain, while the remainder of the serine residue undergoes an oxidative deamination to produce ammonia and the pyruvoyl prosthetic group on the alpha chain.</text>
</comment>
<comment type="subcellular location">
    <subcellularLocation>
        <location evidence="11">Cell membrane</location>
        <topology evidence="11">Peripheral membrane protein</topology>
    </subcellularLocation>
</comment>
<feature type="chain" id="PRO_5023489840" description="Phosphatidylserine decarboxylase beta chain" evidence="11">
    <location>
        <begin position="1"/>
        <end position="184"/>
    </location>
</feature>
<dbReference type="GO" id="GO:0006646">
    <property type="term" value="P:phosphatidylethanolamine biosynthetic process"/>
    <property type="evidence" value="ECO:0007669"/>
    <property type="project" value="UniProtKB-UniRule"/>
</dbReference>
<dbReference type="EMBL" id="NSKE01000006">
    <property type="protein sequence ID" value="PAU93983.1"/>
    <property type="molecule type" value="Genomic_DNA"/>
</dbReference>
<keyword evidence="8 11" id="KW-0456">Lyase</keyword>
<evidence type="ECO:0000256" key="2">
    <source>
        <dbReference type="ARBA" id="ARBA00022516"/>
    </source>
</evidence>